<comment type="caution">
    <text evidence="1">The sequence shown here is derived from an EMBL/GenBank/DDBJ whole genome shotgun (WGS) entry which is preliminary data.</text>
</comment>
<keyword evidence="2" id="KW-1185">Reference proteome</keyword>
<reference evidence="1" key="1">
    <citation type="submission" date="2023-11" db="EMBL/GenBank/DDBJ databases">
        <authorList>
            <person name="Poullet M."/>
        </authorList>
    </citation>
    <scope>NUCLEOTIDE SEQUENCE</scope>
    <source>
        <strain evidence="1">E1834</strain>
    </source>
</reference>
<evidence type="ECO:0000313" key="1">
    <source>
        <dbReference type="EMBL" id="CAK5089825.1"/>
    </source>
</evidence>
<dbReference type="Proteomes" id="UP001497535">
    <property type="component" value="Unassembled WGS sequence"/>
</dbReference>
<gene>
    <name evidence="1" type="ORF">MENTE1834_LOCUS37568</name>
</gene>
<accession>A0ACB1AEE9</accession>
<sequence length="107" mass="13070">MLLSLFSLQFFFFFRLQFFIQHSLFFAIKFFFIIFILLVINTFFLYLNLLFIPFLNFPIFCIFILKILILFFFIIKHQHVAVYMYEHVCCLFDYCEINLKTIGGLTL</sequence>
<proteinExistence type="predicted"/>
<protein>
    <submittedName>
        <fullName evidence="1">Uncharacterized protein</fullName>
    </submittedName>
</protein>
<evidence type="ECO:0000313" key="2">
    <source>
        <dbReference type="Proteomes" id="UP001497535"/>
    </source>
</evidence>
<dbReference type="EMBL" id="CAVMJV010000079">
    <property type="protein sequence ID" value="CAK5089825.1"/>
    <property type="molecule type" value="Genomic_DNA"/>
</dbReference>
<organism evidence="1 2">
    <name type="scientific">Meloidogyne enterolobii</name>
    <name type="common">Root-knot nematode worm</name>
    <name type="synonym">Meloidogyne mayaguensis</name>
    <dbReference type="NCBI Taxonomy" id="390850"/>
    <lineage>
        <taxon>Eukaryota</taxon>
        <taxon>Metazoa</taxon>
        <taxon>Ecdysozoa</taxon>
        <taxon>Nematoda</taxon>
        <taxon>Chromadorea</taxon>
        <taxon>Rhabditida</taxon>
        <taxon>Tylenchina</taxon>
        <taxon>Tylenchomorpha</taxon>
        <taxon>Tylenchoidea</taxon>
        <taxon>Meloidogynidae</taxon>
        <taxon>Meloidogyninae</taxon>
        <taxon>Meloidogyne</taxon>
    </lineage>
</organism>
<name>A0ACB1AEE9_MELEN</name>